<dbReference type="GO" id="GO:0005886">
    <property type="term" value="C:plasma membrane"/>
    <property type="evidence" value="ECO:0007669"/>
    <property type="project" value="UniProtKB-SubCell"/>
</dbReference>
<dbReference type="SUPFAM" id="SSF103473">
    <property type="entry name" value="MFS general substrate transporter"/>
    <property type="match status" value="1"/>
</dbReference>
<dbReference type="Pfam" id="PF07690">
    <property type="entry name" value="MFS_1"/>
    <property type="match status" value="1"/>
</dbReference>
<proteinExistence type="inferred from homology"/>
<reference evidence="10 11" key="1">
    <citation type="submission" date="2019-04" db="EMBL/GenBank/DDBJ databases">
        <title>A reverse ecology approach based on a biological definition of microbial populations.</title>
        <authorList>
            <person name="Arevalo P."/>
            <person name="Vaninsberghe D."/>
            <person name="Elsherbini J."/>
            <person name="Gore J."/>
            <person name="Polz M."/>
        </authorList>
    </citation>
    <scope>NUCLEOTIDE SEQUENCE [LARGE SCALE GENOMIC DNA]</scope>
    <source>
        <strain evidence="10 11">10N.261.46.E4</strain>
    </source>
</reference>
<dbReference type="AlphaFoldDB" id="A0A4U1YWM9"/>
<dbReference type="EMBL" id="SYUW01000041">
    <property type="protein sequence ID" value="TKF24886.1"/>
    <property type="molecule type" value="Genomic_DNA"/>
</dbReference>
<comment type="similarity">
    <text evidence="2 8">Belongs to the major facilitator superfamily. Bcr/CmlA family.</text>
</comment>
<feature type="transmembrane region" description="Helical" evidence="8">
    <location>
        <begin position="165"/>
        <end position="185"/>
    </location>
</feature>
<organism evidence="10 11">
    <name type="scientific">Vibrio kanaloae</name>
    <dbReference type="NCBI Taxonomy" id="170673"/>
    <lineage>
        <taxon>Bacteria</taxon>
        <taxon>Pseudomonadati</taxon>
        <taxon>Pseudomonadota</taxon>
        <taxon>Gammaproteobacteria</taxon>
        <taxon>Vibrionales</taxon>
        <taxon>Vibrionaceae</taxon>
        <taxon>Vibrio</taxon>
    </lineage>
</organism>
<evidence type="ECO:0000256" key="3">
    <source>
        <dbReference type="ARBA" id="ARBA00022448"/>
    </source>
</evidence>
<dbReference type="InterPro" id="IPR036259">
    <property type="entry name" value="MFS_trans_sf"/>
</dbReference>
<feature type="transmembrane region" description="Helical" evidence="8">
    <location>
        <begin position="335"/>
        <end position="358"/>
    </location>
</feature>
<keyword evidence="4" id="KW-1003">Cell membrane</keyword>
<keyword evidence="7 8" id="KW-0472">Membrane</keyword>
<comment type="caution">
    <text evidence="8">Lacks conserved residue(s) required for the propagation of feature annotation.</text>
</comment>
<feature type="transmembrane region" description="Helical" evidence="8">
    <location>
        <begin position="107"/>
        <end position="123"/>
    </location>
</feature>
<evidence type="ECO:0000256" key="4">
    <source>
        <dbReference type="ARBA" id="ARBA00022475"/>
    </source>
</evidence>
<keyword evidence="3 8" id="KW-0813">Transport</keyword>
<dbReference type="PANTHER" id="PTHR23502:SF75">
    <property type="entry name" value="MULTIDRUG RESISTANCE PROTEIN D"/>
    <property type="match status" value="1"/>
</dbReference>
<dbReference type="InterPro" id="IPR020846">
    <property type="entry name" value="MFS_dom"/>
</dbReference>
<evidence type="ECO:0000256" key="6">
    <source>
        <dbReference type="ARBA" id="ARBA00022989"/>
    </source>
</evidence>
<gene>
    <name evidence="10" type="ORF">FCV52_14780</name>
</gene>
<sequence length="380" mass="41531">MSQLIFKKTPLLLAMMIIATGQVGVSIYLPALPLISSDLSVTQVEVQLLVTLFLVGFGLSQLFYGPMSDAVGRRPIFLLGQGVYLIGTVVCFVFSDNMMALEVGRLLQGLGAGSASVLGRSVLRDSYDGSQLTKALSYISITASIMPIIAPVFGGWISFHLGWQAVFLFVLLYLLAIFTLGYFVLHETLPYRKSRFDACQVVKNYRHLLTNRQVLTSASYNWMSYMASLVSLSLFPFLMQEQLGLTAAEYGSLMIVPSAGLLIGSVTLNLLHRRFSTPQLMSLAILIVMASGSWLLMHELTIFNLVWSFTWLAIAQGISFPLSISMLLEPHKNQAGAVSALSGSIQMCLAGLLGGYLVESWVTNHLQLGVFYLVIGTIMG</sequence>
<feature type="transmembrane region" description="Helical" evidence="8">
    <location>
        <begin position="222"/>
        <end position="239"/>
    </location>
</feature>
<feature type="transmembrane region" description="Helical" evidence="8">
    <location>
        <begin position="309"/>
        <end position="328"/>
    </location>
</feature>
<keyword evidence="5 8" id="KW-0812">Transmembrane</keyword>
<evidence type="ECO:0000313" key="11">
    <source>
        <dbReference type="Proteomes" id="UP000305234"/>
    </source>
</evidence>
<feature type="transmembrane region" description="Helical" evidence="8">
    <location>
        <begin position="76"/>
        <end position="95"/>
    </location>
</feature>
<dbReference type="PANTHER" id="PTHR23502">
    <property type="entry name" value="MAJOR FACILITATOR SUPERFAMILY"/>
    <property type="match status" value="1"/>
</dbReference>
<feature type="transmembrane region" description="Helical" evidence="8">
    <location>
        <begin position="12"/>
        <end position="34"/>
    </location>
</feature>
<dbReference type="NCBIfam" id="TIGR00710">
    <property type="entry name" value="efflux_Bcr_CflA"/>
    <property type="match status" value="1"/>
</dbReference>
<name>A0A4U1YWM9_9VIBR</name>
<dbReference type="Gene3D" id="1.20.1720.10">
    <property type="entry name" value="Multidrug resistance protein D"/>
    <property type="match status" value="1"/>
</dbReference>
<feature type="domain" description="Major facilitator superfamily (MFS) profile" evidence="9">
    <location>
        <begin position="10"/>
        <end position="380"/>
    </location>
</feature>
<dbReference type="PROSITE" id="PS50850">
    <property type="entry name" value="MFS"/>
    <property type="match status" value="1"/>
</dbReference>
<keyword evidence="6 8" id="KW-1133">Transmembrane helix</keyword>
<evidence type="ECO:0000256" key="2">
    <source>
        <dbReference type="ARBA" id="ARBA00006236"/>
    </source>
</evidence>
<evidence type="ECO:0000259" key="9">
    <source>
        <dbReference type="PROSITE" id="PS50850"/>
    </source>
</evidence>
<evidence type="ECO:0000256" key="1">
    <source>
        <dbReference type="ARBA" id="ARBA00004651"/>
    </source>
</evidence>
<dbReference type="InterPro" id="IPR004812">
    <property type="entry name" value="Efflux_drug-R_Bcr/CmlA"/>
</dbReference>
<dbReference type="Proteomes" id="UP000305234">
    <property type="component" value="Unassembled WGS sequence"/>
</dbReference>
<feature type="transmembrane region" description="Helical" evidence="8">
    <location>
        <begin position="135"/>
        <end position="159"/>
    </location>
</feature>
<accession>A0A4U1YWM9</accession>
<feature type="transmembrane region" description="Helical" evidence="8">
    <location>
        <begin position="280"/>
        <end position="297"/>
    </location>
</feature>
<evidence type="ECO:0000256" key="8">
    <source>
        <dbReference type="RuleBase" id="RU365088"/>
    </source>
</evidence>
<evidence type="ECO:0000256" key="7">
    <source>
        <dbReference type="ARBA" id="ARBA00023136"/>
    </source>
</evidence>
<feature type="transmembrane region" description="Helical" evidence="8">
    <location>
        <begin position="46"/>
        <end position="64"/>
    </location>
</feature>
<comment type="caution">
    <text evidence="10">The sequence shown here is derived from an EMBL/GenBank/DDBJ whole genome shotgun (WGS) entry which is preliminary data.</text>
</comment>
<keyword evidence="8" id="KW-0997">Cell inner membrane</keyword>
<evidence type="ECO:0000256" key="5">
    <source>
        <dbReference type="ARBA" id="ARBA00022692"/>
    </source>
</evidence>
<dbReference type="GO" id="GO:0042910">
    <property type="term" value="F:xenobiotic transmembrane transporter activity"/>
    <property type="evidence" value="ECO:0007669"/>
    <property type="project" value="InterPro"/>
</dbReference>
<dbReference type="CDD" id="cd17320">
    <property type="entry name" value="MFS_MdfA_MDR_like"/>
    <property type="match status" value="1"/>
</dbReference>
<protein>
    <recommendedName>
        <fullName evidence="8">Bcr/CflA family efflux transporter</fullName>
    </recommendedName>
</protein>
<dbReference type="InterPro" id="IPR011701">
    <property type="entry name" value="MFS"/>
</dbReference>
<dbReference type="GO" id="GO:1990961">
    <property type="term" value="P:xenobiotic detoxification by transmembrane export across the plasma membrane"/>
    <property type="evidence" value="ECO:0007669"/>
    <property type="project" value="InterPro"/>
</dbReference>
<evidence type="ECO:0000313" key="10">
    <source>
        <dbReference type="EMBL" id="TKF24886.1"/>
    </source>
</evidence>
<comment type="subcellular location">
    <subcellularLocation>
        <location evidence="8">Cell inner membrane</location>
        <topology evidence="8">Multi-pass membrane protein</topology>
    </subcellularLocation>
    <subcellularLocation>
        <location evidence="1">Cell membrane</location>
        <topology evidence="1">Multi-pass membrane protein</topology>
    </subcellularLocation>
</comment>
<feature type="transmembrane region" description="Helical" evidence="8">
    <location>
        <begin position="251"/>
        <end position="271"/>
    </location>
</feature>